<dbReference type="EMBL" id="JBCGCU010000001">
    <property type="protein sequence ID" value="MEM0514055.1"/>
    <property type="molecule type" value="Genomic_DNA"/>
</dbReference>
<dbReference type="PANTHER" id="PTHR42933:SF1">
    <property type="entry name" value="SITE-SPECIFIC DNA-METHYLTRANSFERASE (ADENINE-SPECIFIC)"/>
    <property type="match status" value="1"/>
</dbReference>
<reference evidence="13 14" key="1">
    <citation type="submission" date="2024-03" db="EMBL/GenBank/DDBJ databases">
        <title>Pseudoalteromonas qingdaonensis sp. nov., isolated from the intestines of marine benthic organisms.</title>
        <authorList>
            <person name="Lin X."/>
            <person name="Fang S."/>
            <person name="Hu X."/>
        </authorList>
    </citation>
    <scope>NUCLEOTIDE SEQUENCE [LARGE SCALE GENOMIC DNA]</scope>
    <source>
        <strain evidence="13 14">YIC-827</strain>
    </source>
</reference>
<comment type="similarity">
    <text evidence="1">Belongs to the N(4)/N(6)-methyltransferase family.</text>
</comment>
<evidence type="ECO:0000313" key="13">
    <source>
        <dbReference type="EMBL" id="MEM0514055.1"/>
    </source>
</evidence>
<keyword evidence="14" id="KW-1185">Reference proteome</keyword>
<keyword evidence="4 13" id="KW-0489">Methyltransferase</keyword>
<dbReference type="Gene3D" id="3.90.220.20">
    <property type="entry name" value="DNA methylase specificity domains"/>
    <property type="match status" value="1"/>
</dbReference>
<comment type="similarity">
    <text evidence="2">Belongs to the type-I restriction system S methylase family.</text>
</comment>
<evidence type="ECO:0000256" key="7">
    <source>
        <dbReference type="ARBA" id="ARBA00022747"/>
    </source>
</evidence>
<sequence length="597" mass="67789">MKQQIFYSVVDFFRKSSGLDIRDTLFISQALFLWLKLTDEEQLDEDESFQGSENISEHFEKFIHIFYDGYKYATRRPLKLDDESLNALVEKIKGALDKGLITYFEVVEIAFQMSLNEGRFEINAPNELVELGCGLIDGEVRDVYCPFSASYRFAEALGLEGKECYLEVNNVFDHAWIKISYELKDLKHYRELLASDPVTSPVLIDNSGLRQFSHTIALPPFGVKYPKDVATSDMFGRFPEKSLMGEVLQLRHMLAQTSEQIVTFVASGFLSRTAAGEKQFKQDMIKQGLLHAVIALPEKLFNNTAIPVNALIFDKRKKAESVLFIDASGEHFIKKEGKRNVLNNISEIISLYHGDEDAFIEYNNPCGLLDLAVHASPEEIIKNDFNLLPSRYVLSHEQKELNRFLANNETIALADIAELIGPQAIKDEMDGEAIFYEYGLSNLNDIGEFVGEGKTVTTNSQISRAENQILQENDILIVNKGSVGKVAFVEQVPAENAMPSQAFTIVRVNRRLSDIEPVALFQYLLSPMGQLQLESMATGVTVTMIGTKDLKNMRIPVFSQQQTEEARQRRNKVKQLHNQLFEIEQEIKQLNHKNWVN</sequence>
<keyword evidence="10" id="KW-0175">Coiled coil</keyword>
<dbReference type="GO" id="GO:0032259">
    <property type="term" value="P:methylation"/>
    <property type="evidence" value="ECO:0007669"/>
    <property type="project" value="UniProtKB-KW"/>
</dbReference>
<proteinExistence type="inferred from homology"/>
<feature type="coiled-coil region" evidence="10">
    <location>
        <begin position="559"/>
        <end position="593"/>
    </location>
</feature>
<evidence type="ECO:0000313" key="14">
    <source>
        <dbReference type="Proteomes" id="UP001447008"/>
    </source>
</evidence>
<evidence type="ECO:0000256" key="9">
    <source>
        <dbReference type="ARBA" id="ARBA00047942"/>
    </source>
</evidence>
<dbReference type="InterPro" id="IPR044946">
    <property type="entry name" value="Restrct_endonuc_typeI_TRD_sf"/>
</dbReference>
<dbReference type="SUPFAM" id="SSF116734">
    <property type="entry name" value="DNA methylase specificity domain"/>
    <property type="match status" value="1"/>
</dbReference>
<dbReference type="GO" id="GO:0008168">
    <property type="term" value="F:methyltransferase activity"/>
    <property type="evidence" value="ECO:0007669"/>
    <property type="project" value="UniProtKB-KW"/>
</dbReference>
<dbReference type="InterPro" id="IPR003356">
    <property type="entry name" value="DNA_methylase_A-5"/>
</dbReference>
<protein>
    <recommendedName>
        <fullName evidence="3">site-specific DNA-methyltransferase (adenine-specific)</fullName>
        <ecNumber evidence="3">2.1.1.72</ecNumber>
    </recommendedName>
</protein>
<comment type="caution">
    <text evidence="13">The sequence shown here is derived from an EMBL/GenBank/DDBJ whole genome shotgun (WGS) entry which is preliminary data.</text>
</comment>
<evidence type="ECO:0000256" key="3">
    <source>
        <dbReference type="ARBA" id="ARBA00011900"/>
    </source>
</evidence>
<dbReference type="InterPro" id="IPR000055">
    <property type="entry name" value="Restrct_endonuc_typeI_TRD"/>
</dbReference>
<evidence type="ECO:0000256" key="8">
    <source>
        <dbReference type="ARBA" id="ARBA00023125"/>
    </source>
</evidence>
<comment type="catalytic activity">
    <reaction evidence="9">
        <text>a 2'-deoxyadenosine in DNA + S-adenosyl-L-methionine = an N(6)-methyl-2'-deoxyadenosine in DNA + S-adenosyl-L-homocysteine + H(+)</text>
        <dbReference type="Rhea" id="RHEA:15197"/>
        <dbReference type="Rhea" id="RHEA-COMP:12418"/>
        <dbReference type="Rhea" id="RHEA-COMP:12419"/>
        <dbReference type="ChEBI" id="CHEBI:15378"/>
        <dbReference type="ChEBI" id="CHEBI:57856"/>
        <dbReference type="ChEBI" id="CHEBI:59789"/>
        <dbReference type="ChEBI" id="CHEBI:90615"/>
        <dbReference type="ChEBI" id="CHEBI:90616"/>
        <dbReference type="EC" id="2.1.1.72"/>
    </reaction>
</comment>
<keyword evidence="6" id="KW-0949">S-adenosyl-L-methionine</keyword>
<dbReference type="Gene3D" id="3.40.50.150">
    <property type="entry name" value="Vaccinia Virus protein VP39"/>
    <property type="match status" value="1"/>
</dbReference>
<organism evidence="13 14">
    <name type="scientific">Pseudoalteromonas qingdaonensis</name>
    <dbReference type="NCBI Taxonomy" id="3131913"/>
    <lineage>
        <taxon>Bacteria</taxon>
        <taxon>Pseudomonadati</taxon>
        <taxon>Pseudomonadota</taxon>
        <taxon>Gammaproteobacteria</taxon>
        <taxon>Alteromonadales</taxon>
        <taxon>Pseudoalteromonadaceae</taxon>
        <taxon>Pseudoalteromonas</taxon>
    </lineage>
</organism>
<dbReference type="SUPFAM" id="SSF53335">
    <property type="entry name" value="S-adenosyl-L-methionine-dependent methyltransferases"/>
    <property type="match status" value="1"/>
</dbReference>
<dbReference type="Pfam" id="PF01420">
    <property type="entry name" value="Methylase_S"/>
    <property type="match status" value="1"/>
</dbReference>
<keyword evidence="5" id="KW-0808">Transferase</keyword>
<gene>
    <name evidence="13" type="ORF">WCN91_01140</name>
</gene>
<evidence type="ECO:0000256" key="4">
    <source>
        <dbReference type="ARBA" id="ARBA00022603"/>
    </source>
</evidence>
<feature type="domain" description="Type I restriction modification DNA specificity" evidence="11">
    <location>
        <begin position="408"/>
        <end position="562"/>
    </location>
</feature>
<evidence type="ECO:0000256" key="5">
    <source>
        <dbReference type="ARBA" id="ARBA00022679"/>
    </source>
</evidence>
<evidence type="ECO:0000259" key="12">
    <source>
        <dbReference type="Pfam" id="PF02384"/>
    </source>
</evidence>
<feature type="domain" description="DNA methylase adenine-specific" evidence="12">
    <location>
        <begin position="208"/>
        <end position="400"/>
    </location>
</feature>
<evidence type="ECO:0000259" key="11">
    <source>
        <dbReference type="Pfam" id="PF01420"/>
    </source>
</evidence>
<keyword evidence="8" id="KW-0238">DNA-binding</keyword>
<dbReference type="PANTHER" id="PTHR42933">
    <property type="entry name" value="SLR6095 PROTEIN"/>
    <property type="match status" value="1"/>
</dbReference>
<dbReference type="InterPro" id="IPR029063">
    <property type="entry name" value="SAM-dependent_MTases_sf"/>
</dbReference>
<dbReference type="EC" id="2.1.1.72" evidence="3"/>
<evidence type="ECO:0000256" key="10">
    <source>
        <dbReference type="SAM" id="Coils"/>
    </source>
</evidence>
<name>A0ABU9MVJ7_9GAMM</name>
<dbReference type="Proteomes" id="UP001447008">
    <property type="component" value="Unassembled WGS sequence"/>
</dbReference>
<keyword evidence="7" id="KW-0680">Restriction system</keyword>
<accession>A0ABU9MVJ7</accession>
<dbReference type="Pfam" id="PF02384">
    <property type="entry name" value="N6_Mtase"/>
    <property type="match status" value="1"/>
</dbReference>
<evidence type="ECO:0000256" key="2">
    <source>
        <dbReference type="ARBA" id="ARBA00010923"/>
    </source>
</evidence>
<dbReference type="InterPro" id="IPR051537">
    <property type="entry name" value="DNA_Adenine_Mtase"/>
</dbReference>
<evidence type="ECO:0000256" key="1">
    <source>
        <dbReference type="ARBA" id="ARBA00006594"/>
    </source>
</evidence>
<dbReference type="RefSeq" id="WP_342675594.1">
    <property type="nucleotide sequence ID" value="NZ_JBCGCU010000001.1"/>
</dbReference>
<evidence type="ECO:0000256" key="6">
    <source>
        <dbReference type="ARBA" id="ARBA00022691"/>
    </source>
</evidence>